<feature type="region of interest" description="Disordered" evidence="1">
    <location>
        <begin position="92"/>
        <end position="134"/>
    </location>
</feature>
<protein>
    <submittedName>
        <fullName evidence="2">Uncharacterized protein</fullName>
    </submittedName>
</protein>
<evidence type="ECO:0000313" key="2">
    <source>
        <dbReference type="EMBL" id="KAG7089088.1"/>
    </source>
</evidence>
<dbReference type="KEGG" id="more:E1B28_010797"/>
<evidence type="ECO:0000256" key="1">
    <source>
        <dbReference type="SAM" id="MobiDB-lite"/>
    </source>
</evidence>
<dbReference type="Proteomes" id="UP001049176">
    <property type="component" value="Chromosome 7"/>
</dbReference>
<comment type="caution">
    <text evidence="2">The sequence shown here is derived from an EMBL/GenBank/DDBJ whole genome shotgun (WGS) entry which is preliminary data.</text>
</comment>
<proteinExistence type="predicted"/>
<dbReference type="EMBL" id="CM032187">
    <property type="protein sequence ID" value="KAG7089088.1"/>
    <property type="molecule type" value="Genomic_DNA"/>
</dbReference>
<keyword evidence="3" id="KW-1185">Reference proteome</keyword>
<dbReference type="AlphaFoldDB" id="A0A9P7UPB7"/>
<gene>
    <name evidence="2" type="ORF">E1B28_010797</name>
</gene>
<organism evidence="2 3">
    <name type="scientific">Marasmius oreades</name>
    <name type="common">fairy-ring Marasmius</name>
    <dbReference type="NCBI Taxonomy" id="181124"/>
    <lineage>
        <taxon>Eukaryota</taxon>
        <taxon>Fungi</taxon>
        <taxon>Dikarya</taxon>
        <taxon>Basidiomycota</taxon>
        <taxon>Agaricomycotina</taxon>
        <taxon>Agaricomycetes</taxon>
        <taxon>Agaricomycetidae</taxon>
        <taxon>Agaricales</taxon>
        <taxon>Marasmiineae</taxon>
        <taxon>Marasmiaceae</taxon>
        <taxon>Marasmius</taxon>
    </lineage>
</organism>
<dbReference type="RefSeq" id="XP_043005558.1">
    <property type="nucleotide sequence ID" value="XM_043155776.1"/>
</dbReference>
<accession>A0A9P7UPB7</accession>
<sequence length="159" mass="17519">MKGRFPQPRNQFLAGFAHCWPLTNDVNFAQRSAKVNDTPPLDLRSLLIVRSRESGAGWERFLGTRRQYTTAVEDDKVLGELGLHLLLRMDAESTKPIPNSQGKESSEEQEANVSAEDTGNEAGPSHEKGISASVSAGSDLWDNLRLHGETGTFRKAVDK</sequence>
<name>A0A9P7UPB7_9AGAR</name>
<evidence type="ECO:0000313" key="3">
    <source>
        <dbReference type="Proteomes" id="UP001049176"/>
    </source>
</evidence>
<dbReference type="GeneID" id="66079872"/>
<reference evidence="2" key="1">
    <citation type="journal article" date="2021" name="Genome Biol. Evol.">
        <title>The assembled and annotated genome of the fairy-ring fungus Marasmius oreades.</title>
        <authorList>
            <person name="Hiltunen M."/>
            <person name="Ament-Velasquez S.L."/>
            <person name="Johannesson H."/>
        </authorList>
    </citation>
    <scope>NUCLEOTIDE SEQUENCE</scope>
    <source>
        <strain evidence="2">03SP1</strain>
    </source>
</reference>